<proteinExistence type="inferred from homology"/>
<evidence type="ECO:0000256" key="4">
    <source>
        <dbReference type="ARBA" id="ARBA00022980"/>
    </source>
</evidence>
<protein>
    <recommendedName>
        <fullName evidence="6 7">Large ribosomal subunit protein uL18</fullName>
    </recommendedName>
</protein>
<dbReference type="OrthoDB" id="9810939at2"/>
<dbReference type="InterPro" id="IPR004389">
    <property type="entry name" value="Ribosomal_uL18_bac-type"/>
</dbReference>
<dbReference type="GO" id="GO:0006412">
    <property type="term" value="P:translation"/>
    <property type="evidence" value="ECO:0007669"/>
    <property type="project" value="UniProtKB-UniRule"/>
</dbReference>
<comment type="function">
    <text evidence="7">This is one of the proteins that bind and probably mediate the attachment of the 5S RNA into the large ribosomal subunit, where it forms part of the central protuberance.</text>
</comment>
<evidence type="ECO:0000313" key="10">
    <source>
        <dbReference type="Proteomes" id="UP000051497"/>
    </source>
</evidence>
<dbReference type="Gene3D" id="3.30.420.100">
    <property type="match status" value="1"/>
</dbReference>
<keyword evidence="2 7" id="KW-0699">rRNA-binding</keyword>
<dbReference type="Pfam" id="PF00861">
    <property type="entry name" value="Ribosomal_L18p"/>
    <property type="match status" value="1"/>
</dbReference>
<gene>
    <name evidence="7 8" type="primary">rplR</name>
    <name evidence="9" type="ORF">HT99x_002480</name>
    <name evidence="8" type="ORF">HT99x_03064</name>
</gene>
<evidence type="ECO:0000256" key="2">
    <source>
        <dbReference type="ARBA" id="ARBA00022730"/>
    </source>
</evidence>
<reference evidence="9" key="3">
    <citation type="submission" date="2021-06" db="EMBL/GenBank/DDBJ databases">
        <title>Genomic Description and Analysis of Intracellular Bacteria, Candidatus Berkiella cookevillensis and Candidatus Berkiella aquae.</title>
        <authorList>
            <person name="Kidane D.T."/>
            <person name="Mehari Y.T."/>
            <person name="Rice F.C."/>
            <person name="Arivett B.A."/>
            <person name="Farone A.L."/>
            <person name="Berk S.G."/>
            <person name="Farone M.B."/>
        </authorList>
    </citation>
    <scope>NUCLEOTIDE SEQUENCE</scope>
    <source>
        <strain evidence="9">HT99</strain>
    </source>
</reference>
<dbReference type="GO" id="GO:0022625">
    <property type="term" value="C:cytosolic large ribosomal subunit"/>
    <property type="evidence" value="ECO:0007669"/>
    <property type="project" value="TreeGrafter"/>
</dbReference>
<dbReference type="RefSeq" id="WP_075067653.1">
    <property type="nucleotide sequence ID" value="NZ_LKAJ02000001.1"/>
</dbReference>
<evidence type="ECO:0000256" key="5">
    <source>
        <dbReference type="ARBA" id="ARBA00023274"/>
    </source>
</evidence>
<reference evidence="8" key="1">
    <citation type="submission" date="2015-09" db="EMBL/GenBank/DDBJ databases">
        <title>Draft Genome Sequences of Two Novel Amoeba-resistant Intranuclear Bacteria, Candidatus Berkiella cookevillensis and Candidatus Berkiella aquae.</title>
        <authorList>
            <person name="Mehari Y.T."/>
            <person name="Arivett B.A."/>
            <person name="Farone A.L."/>
            <person name="Gunderson J.H."/>
            <person name="Farone M.B."/>
        </authorList>
    </citation>
    <scope>NUCLEOTIDE SEQUENCE [LARGE SCALE GENOMIC DNA]</scope>
    <source>
        <strain evidence="8">HT99</strain>
    </source>
</reference>
<dbReference type="FunFam" id="3.30.420.100:FF:000001">
    <property type="entry name" value="50S ribosomal protein L18"/>
    <property type="match status" value="1"/>
</dbReference>
<dbReference type="PANTHER" id="PTHR12899">
    <property type="entry name" value="39S RIBOSOMAL PROTEIN L18, MITOCHONDRIAL"/>
    <property type="match status" value="1"/>
</dbReference>
<dbReference type="STRING" id="295108.HT99x_03064"/>
<sequence>MNKKRIARIRRSRRTREHVKRLGAEKGTVRLCIGRSARHIYAQLIAPEGGKILASASSLEKAIKDAAKGEETKTDLSKQVGKLLAERAKEAGIDAAASDRSGYKFHGRVAALIQSANEHGLTV</sequence>
<dbReference type="AlphaFoldDB" id="A0A0Q9YBK5"/>
<name>A0A0Q9YBK5_9GAMM</name>
<accession>A0A0Q9YBK5</accession>
<dbReference type="GO" id="GO:0003735">
    <property type="term" value="F:structural constituent of ribosome"/>
    <property type="evidence" value="ECO:0007669"/>
    <property type="project" value="InterPro"/>
</dbReference>
<dbReference type="CDD" id="cd00432">
    <property type="entry name" value="Ribosomal_L18_L5e"/>
    <property type="match status" value="1"/>
</dbReference>
<comment type="caution">
    <text evidence="8">The sequence shown here is derived from an EMBL/GenBank/DDBJ whole genome shotgun (WGS) entry which is preliminary data.</text>
</comment>
<keyword evidence="5 7" id="KW-0687">Ribonucleoprotein</keyword>
<evidence type="ECO:0000256" key="6">
    <source>
        <dbReference type="ARBA" id="ARBA00035197"/>
    </source>
</evidence>
<evidence type="ECO:0000256" key="3">
    <source>
        <dbReference type="ARBA" id="ARBA00022884"/>
    </source>
</evidence>
<comment type="similarity">
    <text evidence="1 7">Belongs to the universal ribosomal protein uL18 family.</text>
</comment>
<keyword evidence="10" id="KW-1185">Reference proteome</keyword>
<dbReference type="InterPro" id="IPR057268">
    <property type="entry name" value="Ribosomal_L18"/>
</dbReference>
<evidence type="ECO:0000313" key="8">
    <source>
        <dbReference type="EMBL" id="KRG18012.1"/>
    </source>
</evidence>
<dbReference type="PANTHER" id="PTHR12899:SF3">
    <property type="entry name" value="LARGE RIBOSOMAL SUBUNIT PROTEIN UL18M"/>
    <property type="match status" value="1"/>
</dbReference>
<evidence type="ECO:0000313" key="9">
    <source>
        <dbReference type="EMBL" id="MCS5710280.1"/>
    </source>
</evidence>
<dbReference type="NCBIfam" id="TIGR00060">
    <property type="entry name" value="L18_bact"/>
    <property type="match status" value="1"/>
</dbReference>
<dbReference type="HAMAP" id="MF_01337_B">
    <property type="entry name" value="Ribosomal_uL18_B"/>
    <property type="match status" value="1"/>
</dbReference>
<comment type="subunit">
    <text evidence="7">Part of the 50S ribosomal subunit; part of the 5S rRNA/L5/L18/L25 subcomplex. Contacts the 5S and 23S rRNAs.</text>
</comment>
<keyword evidence="3 7" id="KW-0694">RNA-binding</keyword>
<dbReference type="InterPro" id="IPR005484">
    <property type="entry name" value="Ribosomal_uL18_bac/plant/anim"/>
</dbReference>
<dbReference type="SUPFAM" id="SSF53137">
    <property type="entry name" value="Translational machinery components"/>
    <property type="match status" value="1"/>
</dbReference>
<dbReference type="EMBL" id="LKAJ02000001">
    <property type="protein sequence ID" value="MCS5710280.1"/>
    <property type="molecule type" value="Genomic_DNA"/>
</dbReference>
<dbReference type="PATRIC" id="fig|1590043.3.peg.3120"/>
<evidence type="ECO:0000256" key="1">
    <source>
        <dbReference type="ARBA" id="ARBA00007116"/>
    </source>
</evidence>
<dbReference type="Proteomes" id="UP000051497">
    <property type="component" value="Unassembled WGS sequence"/>
</dbReference>
<organism evidence="8">
    <name type="scientific">Candidatus Berkiella aquae</name>
    <dbReference type="NCBI Taxonomy" id="295108"/>
    <lineage>
        <taxon>Bacteria</taxon>
        <taxon>Pseudomonadati</taxon>
        <taxon>Pseudomonadota</taxon>
        <taxon>Gammaproteobacteria</taxon>
        <taxon>Candidatus Berkiellales</taxon>
        <taxon>Candidatus Berkiellaceae</taxon>
        <taxon>Candidatus Berkiella</taxon>
    </lineage>
</organism>
<dbReference type="EMBL" id="LKAJ01000022">
    <property type="protein sequence ID" value="KRG18012.1"/>
    <property type="molecule type" value="Genomic_DNA"/>
</dbReference>
<evidence type="ECO:0000256" key="7">
    <source>
        <dbReference type="HAMAP-Rule" id="MF_01337"/>
    </source>
</evidence>
<reference evidence="9" key="2">
    <citation type="journal article" date="2016" name="Genome Announc.">
        <title>Draft Genome Sequences of Two Novel Amoeba-Resistant Intranuclear Bacteria, 'Candidatus Berkiella cookevillensis' and 'Candidatus Berkiella aquae'.</title>
        <authorList>
            <person name="Mehari Y.T."/>
            <person name="Arivett B.A."/>
            <person name="Farone A.L."/>
            <person name="Gunderson J.H."/>
            <person name="Farone M.B."/>
        </authorList>
    </citation>
    <scope>NUCLEOTIDE SEQUENCE</scope>
    <source>
        <strain evidence="9">HT99</strain>
    </source>
</reference>
<keyword evidence="4 7" id="KW-0689">Ribosomal protein</keyword>
<dbReference type="GO" id="GO:0008097">
    <property type="term" value="F:5S rRNA binding"/>
    <property type="evidence" value="ECO:0007669"/>
    <property type="project" value="TreeGrafter"/>
</dbReference>